<protein>
    <recommendedName>
        <fullName evidence="1">Calcineurin-like phosphoesterase domain-containing protein</fullName>
    </recommendedName>
</protein>
<dbReference type="PANTHER" id="PTHR37844">
    <property type="entry name" value="SER/THR PROTEIN PHOSPHATASE SUPERFAMILY (AFU_ORTHOLOGUE AFUA_1G14840)"/>
    <property type="match status" value="1"/>
</dbReference>
<reference evidence="2" key="1">
    <citation type="journal article" date="2015" name="Nature">
        <title>Complex archaea that bridge the gap between prokaryotes and eukaryotes.</title>
        <authorList>
            <person name="Spang A."/>
            <person name="Saw J.H."/>
            <person name="Jorgensen S.L."/>
            <person name="Zaremba-Niedzwiedzka K."/>
            <person name="Martijn J."/>
            <person name="Lind A.E."/>
            <person name="van Eijk R."/>
            <person name="Schleper C."/>
            <person name="Guy L."/>
            <person name="Ettema T.J."/>
        </authorList>
    </citation>
    <scope>NUCLEOTIDE SEQUENCE</scope>
</reference>
<name>A0A0F9TVS3_9ZZZZ</name>
<dbReference type="EMBL" id="LAZR01000253">
    <property type="protein sequence ID" value="KKN79052.1"/>
    <property type="molecule type" value="Genomic_DNA"/>
</dbReference>
<accession>A0A0F9TVS3</accession>
<dbReference type="Pfam" id="PF00149">
    <property type="entry name" value="Metallophos"/>
    <property type="match status" value="1"/>
</dbReference>
<organism evidence="2">
    <name type="scientific">marine sediment metagenome</name>
    <dbReference type="NCBI Taxonomy" id="412755"/>
    <lineage>
        <taxon>unclassified sequences</taxon>
        <taxon>metagenomes</taxon>
        <taxon>ecological metagenomes</taxon>
    </lineage>
</organism>
<evidence type="ECO:0000313" key="2">
    <source>
        <dbReference type="EMBL" id="KKN79052.1"/>
    </source>
</evidence>
<feature type="domain" description="Calcineurin-like phosphoesterase" evidence="1">
    <location>
        <begin position="3"/>
        <end position="224"/>
    </location>
</feature>
<dbReference type="GO" id="GO:0016787">
    <property type="term" value="F:hydrolase activity"/>
    <property type="evidence" value="ECO:0007669"/>
    <property type="project" value="InterPro"/>
</dbReference>
<comment type="caution">
    <text evidence="2">The sequence shown here is derived from an EMBL/GenBank/DDBJ whole genome shotgun (WGS) entry which is preliminary data.</text>
</comment>
<evidence type="ECO:0000259" key="1">
    <source>
        <dbReference type="Pfam" id="PF00149"/>
    </source>
</evidence>
<dbReference type="AlphaFoldDB" id="A0A0F9TVS3"/>
<dbReference type="InterPro" id="IPR004843">
    <property type="entry name" value="Calcineurin-like_PHP"/>
</dbReference>
<dbReference type="PANTHER" id="PTHR37844:SF2">
    <property type="entry name" value="SER_THR PROTEIN PHOSPHATASE SUPERFAMILY (AFU_ORTHOLOGUE AFUA_1G14840)"/>
    <property type="match status" value="1"/>
</dbReference>
<sequence>MTRIWIMSDLHDDYSRGSLGNYAFPRDVEADVIVIAGDVAGRLSKMGRSWLEAQDRGIPIVVVAGNHDYWRGTIDREIQRFRDRSLVDFIHLLDGETVTIAGTRFVGATLWTDYAIWQGDVEAGQAAAGRDMNDFRYIRISDYERRLQPWMLAEIHSRHLAVIEATLATPFDGPTVVVTHHAPSPRSLRNGRVEEAGDAAYASDLEELILAHQPELWIHGHVHTRHDYAIGATRVICNPRGYVHAAHRKWLPVEIENREFDERLVVEVGDEPAPGFGR</sequence>
<proteinExistence type="predicted"/>
<dbReference type="InterPro" id="IPR029052">
    <property type="entry name" value="Metallo-depent_PP-like"/>
</dbReference>
<gene>
    <name evidence="2" type="ORF">LCGC14_0343800</name>
</gene>
<dbReference type="Gene3D" id="3.60.21.10">
    <property type="match status" value="1"/>
</dbReference>
<dbReference type="SUPFAM" id="SSF56300">
    <property type="entry name" value="Metallo-dependent phosphatases"/>
    <property type="match status" value="1"/>
</dbReference>